<evidence type="ECO:0000313" key="2">
    <source>
        <dbReference type="EMBL" id="KAK1278325.1"/>
    </source>
</evidence>
<dbReference type="GO" id="GO:0006139">
    <property type="term" value="P:nucleobase-containing compound metabolic process"/>
    <property type="evidence" value="ECO:0007669"/>
    <property type="project" value="InterPro"/>
</dbReference>
<dbReference type="Proteomes" id="UP001179952">
    <property type="component" value="Unassembled WGS sequence"/>
</dbReference>
<comment type="caution">
    <text evidence="2">The sequence shown here is derived from an EMBL/GenBank/DDBJ whole genome shotgun (WGS) entry which is preliminary data.</text>
</comment>
<dbReference type="PANTHER" id="PTHR47765">
    <property type="entry name" value="3'-5' EXONUCLEASE DOMAIN-CONTAINING PROTEIN"/>
    <property type="match status" value="1"/>
</dbReference>
<dbReference type="GO" id="GO:0003676">
    <property type="term" value="F:nucleic acid binding"/>
    <property type="evidence" value="ECO:0007669"/>
    <property type="project" value="InterPro"/>
</dbReference>
<feature type="domain" description="3'-5' exonuclease" evidence="1">
    <location>
        <begin position="357"/>
        <end position="535"/>
    </location>
</feature>
<sequence>MGSGEAIVWAHKHGQKSDEQTWTVSLHTFLDLSHVSPATFVFLLKECYMCGTIRASLKFRVLQKHVLLSLYNKPQPGPGSFIIQCLYVIPLLGPAHTEGFSHLLLSSFRCFQKTEPELADLSKSKCLVAQLFLDVLAAYILHEERILVKILEIFDVGLEDIAEALCGPEVNGASLGRAMAFMERYIFGFIESQSYMTAVTLLERFSIQQSGQSFLLKMIEEHQYKAAEKWATFMGKPMLCLLVQKYVDMKMLKGAYNIVKQHNLKQEFPNVGYLYKESSIKKLAEKGCWDVAEFKTNNNRQLLEYLVYLAMEAGYTEKVDELCGRYSLQGFVNDTAHQVNPIQASYLHHTELSLEAILWVDGIDGLSNAMDHIEGCKVVGVDCEWKPNYVKGSRPNKVSIMQIASEKRVFIFDLIKLYEDEPKALNNCFKRILHSSKILKLGYNLQCDLHHLSYSYGDLECFKHFEMLLDIQKLFKDPKGGLSALTEKILGAGLNKTRRNSNWEQRPLSQNQIEYAALDAAVLVRIFHHVRAQSQPTDAEGEGAKMGWKSHIRIPIRLRGIWRRRRPETRDREREGLQRCRLLRRRRIPDRAVLRSAAPSSSDTAA</sequence>
<evidence type="ECO:0000313" key="3">
    <source>
        <dbReference type="Proteomes" id="UP001179952"/>
    </source>
</evidence>
<protein>
    <recommendedName>
        <fullName evidence="1">3'-5' exonuclease domain-containing protein</fullName>
    </recommendedName>
</protein>
<dbReference type="AlphaFoldDB" id="A0AAV9BNN6"/>
<dbReference type="SMART" id="SM00474">
    <property type="entry name" value="35EXOc"/>
    <property type="match status" value="1"/>
</dbReference>
<accession>A0AAV9BNN6</accession>
<organism evidence="2 3">
    <name type="scientific">Acorus gramineus</name>
    <name type="common">Dwarf sweet flag</name>
    <dbReference type="NCBI Taxonomy" id="55184"/>
    <lineage>
        <taxon>Eukaryota</taxon>
        <taxon>Viridiplantae</taxon>
        <taxon>Streptophyta</taxon>
        <taxon>Embryophyta</taxon>
        <taxon>Tracheophyta</taxon>
        <taxon>Spermatophyta</taxon>
        <taxon>Magnoliopsida</taxon>
        <taxon>Liliopsida</taxon>
        <taxon>Acoraceae</taxon>
        <taxon>Acorus</taxon>
    </lineage>
</organism>
<dbReference type="SUPFAM" id="SSF53098">
    <property type="entry name" value="Ribonuclease H-like"/>
    <property type="match status" value="1"/>
</dbReference>
<dbReference type="Pfam" id="PF01612">
    <property type="entry name" value="DNA_pol_A_exo1"/>
    <property type="match status" value="1"/>
</dbReference>
<reference evidence="2" key="2">
    <citation type="submission" date="2023-06" db="EMBL/GenBank/DDBJ databases">
        <authorList>
            <person name="Ma L."/>
            <person name="Liu K.-W."/>
            <person name="Li Z."/>
            <person name="Hsiao Y.-Y."/>
            <person name="Qi Y."/>
            <person name="Fu T."/>
            <person name="Tang G."/>
            <person name="Zhang D."/>
            <person name="Sun W.-H."/>
            <person name="Liu D.-K."/>
            <person name="Li Y."/>
            <person name="Chen G.-Z."/>
            <person name="Liu X.-D."/>
            <person name="Liao X.-Y."/>
            <person name="Jiang Y.-T."/>
            <person name="Yu X."/>
            <person name="Hao Y."/>
            <person name="Huang J."/>
            <person name="Zhao X.-W."/>
            <person name="Ke S."/>
            <person name="Chen Y.-Y."/>
            <person name="Wu W.-L."/>
            <person name="Hsu J.-L."/>
            <person name="Lin Y.-F."/>
            <person name="Huang M.-D."/>
            <person name="Li C.-Y."/>
            <person name="Huang L."/>
            <person name="Wang Z.-W."/>
            <person name="Zhao X."/>
            <person name="Zhong W.-Y."/>
            <person name="Peng D.-H."/>
            <person name="Ahmad S."/>
            <person name="Lan S."/>
            <person name="Zhang J.-S."/>
            <person name="Tsai W.-C."/>
            <person name="Van De Peer Y."/>
            <person name="Liu Z.-J."/>
        </authorList>
    </citation>
    <scope>NUCLEOTIDE SEQUENCE</scope>
    <source>
        <strain evidence="2">SCP</strain>
        <tissue evidence="2">Leaves</tissue>
    </source>
</reference>
<dbReference type="InterPro" id="IPR012337">
    <property type="entry name" value="RNaseH-like_sf"/>
</dbReference>
<dbReference type="InterPro" id="IPR052408">
    <property type="entry name" value="Exonuclease_MUT-7-like"/>
</dbReference>
<dbReference type="PANTHER" id="PTHR47765:SF2">
    <property type="entry name" value="EXONUCLEASE MUT-7 HOMOLOG"/>
    <property type="match status" value="1"/>
</dbReference>
<dbReference type="GO" id="GO:0008408">
    <property type="term" value="F:3'-5' exonuclease activity"/>
    <property type="evidence" value="ECO:0007669"/>
    <property type="project" value="InterPro"/>
</dbReference>
<dbReference type="InterPro" id="IPR002562">
    <property type="entry name" value="3'-5'_exonuclease_dom"/>
</dbReference>
<dbReference type="InterPro" id="IPR036397">
    <property type="entry name" value="RNaseH_sf"/>
</dbReference>
<dbReference type="EMBL" id="JAUJYN010000002">
    <property type="protein sequence ID" value="KAK1278325.1"/>
    <property type="molecule type" value="Genomic_DNA"/>
</dbReference>
<proteinExistence type="predicted"/>
<gene>
    <name evidence="2" type="ORF">QJS04_geneDACA007138</name>
</gene>
<name>A0AAV9BNN6_ACOGR</name>
<reference evidence="2" key="1">
    <citation type="journal article" date="2023" name="Nat. Commun.">
        <title>Diploid and tetraploid genomes of Acorus and the evolution of monocots.</title>
        <authorList>
            <person name="Ma L."/>
            <person name="Liu K.W."/>
            <person name="Li Z."/>
            <person name="Hsiao Y.Y."/>
            <person name="Qi Y."/>
            <person name="Fu T."/>
            <person name="Tang G.D."/>
            <person name="Zhang D."/>
            <person name="Sun W.H."/>
            <person name="Liu D.K."/>
            <person name="Li Y."/>
            <person name="Chen G.Z."/>
            <person name="Liu X.D."/>
            <person name="Liao X.Y."/>
            <person name="Jiang Y.T."/>
            <person name="Yu X."/>
            <person name="Hao Y."/>
            <person name="Huang J."/>
            <person name="Zhao X.W."/>
            <person name="Ke S."/>
            <person name="Chen Y.Y."/>
            <person name="Wu W.L."/>
            <person name="Hsu J.L."/>
            <person name="Lin Y.F."/>
            <person name="Huang M.D."/>
            <person name="Li C.Y."/>
            <person name="Huang L."/>
            <person name="Wang Z.W."/>
            <person name="Zhao X."/>
            <person name="Zhong W.Y."/>
            <person name="Peng D.H."/>
            <person name="Ahmad S."/>
            <person name="Lan S."/>
            <person name="Zhang J.S."/>
            <person name="Tsai W.C."/>
            <person name="Van de Peer Y."/>
            <person name="Liu Z.J."/>
        </authorList>
    </citation>
    <scope>NUCLEOTIDE SEQUENCE</scope>
    <source>
        <strain evidence="2">SCP</strain>
    </source>
</reference>
<keyword evidence="3" id="KW-1185">Reference proteome</keyword>
<dbReference type="Gene3D" id="3.30.420.10">
    <property type="entry name" value="Ribonuclease H-like superfamily/Ribonuclease H"/>
    <property type="match status" value="1"/>
</dbReference>
<evidence type="ECO:0000259" key="1">
    <source>
        <dbReference type="SMART" id="SM00474"/>
    </source>
</evidence>